<evidence type="ECO:0000313" key="2">
    <source>
        <dbReference type="Proteomes" id="UP000242847"/>
    </source>
</evidence>
<keyword evidence="2" id="KW-1185">Reference proteome</keyword>
<dbReference type="Pfam" id="PF09493">
    <property type="entry name" value="DUF2389"/>
    <property type="match status" value="1"/>
</dbReference>
<evidence type="ECO:0000313" key="1">
    <source>
        <dbReference type="EMBL" id="ONM42604.1"/>
    </source>
</evidence>
<dbReference type="NCBIfam" id="TIGR02450">
    <property type="entry name" value="TIGR02450 family Trp-rich protein"/>
    <property type="match status" value="1"/>
</dbReference>
<dbReference type="InterPro" id="IPR012663">
    <property type="entry name" value="CHP02450_Tryp"/>
</dbReference>
<dbReference type="AlphaFoldDB" id="A0A1S8DB27"/>
<dbReference type="OrthoDB" id="5592973at2"/>
<accession>A0A1S8DB27</accession>
<name>A0A1S8DB27_9GAMM</name>
<dbReference type="Proteomes" id="UP000242847">
    <property type="component" value="Unassembled WGS sequence"/>
</dbReference>
<dbReference type="EMBL" id="MUBC01000058">
    <property type="protein sequence ID" value="ONM42604.1"/>
    <property type="molecule type" value="Genomic_DNA"/>
</dbReference>
<proteinExistence type="predicted"/>
<organism evidence="1 2">
    <name type="scientific">Halopseudomonas pachastrellae</name>
    <dbReference type="NCBI Taxonomy" id="254161"/>
    <lineage>
        <taxon>Bacteria</taxon>
        <taxon>Pseudomonadati</taxon>
        <taxon>Pseudomonadota</taxon>
        <taxon>Gammaproteobacteria</taxon>
        <taxon>Pseudomonadales</taxon>
        <taxon>Pseudomonadaceae</taxon>
        <taxon>Halopseudomonas</taxon>
    </lineage>
</organism>
<dbReference type="RefSeq" id="WP_083729050.1">
    <property type="nucleotide sequence ID" value="NZ_FOUD01000002.1"/>
</dbReference>
<reference evidence="1 2" key="1">
    <citation type="submission" date="2017-01" db="EMBL/GenBank/DDBJ databases">
        <title>Draft genome sequence of Pseudomonas pachastrellae type strain CCUG 46540T from a deep sea.</title>
        <authorList>
            <person name="Gomila M."/>
            <person name="Mulet M."/>
            <person name="Lalucat J."/>
            <person name="Garcia-Valdes E."/>
        </authorList>
    </citation>
    <scope>NUCLEOTIDE SEQUENCE [LARGE SCALE GENOMIC DNA]</scope>
    <source>
        <strain evidence="1 2">CCUG 46540</strain>
    </source>
</reference>
<gene>
    <name evidence="1" type="ORF">BXT89_17090</name>
</gene>
<protein>
    <recommendedName>
        <fullName evidence="3">TIGR02450 family Trp-rich protein</fullName>
    </recommendedName>
</protein>
<sequence length="71" mass="8483">MNRINPAKLLHSKWTAVAPQKREKHFMVVEVEYDEEGAVLSCLLEAVLTKSQYPIDWRELKNTERWRQGWK</sequence>
<comment type="caution">
    <text evidence="1">The sequence shown here is derived from an EMBL/GenBank/DDBJ whole genome shotgun (WGS) entry which is preliminary data.</text>
</comment>
<evidence type="ECO:0008006" key="3">
    <source>
        <dbReference type="Google" id="ProtNLM"/>
    </source>
</evidence>
<dbReference type="STRING" id="254161.SAMN05216256_10267"/>